<dbReference type="PANTHER" id="PTHR42928">
    <property type="entry name" value="TRICARBOXYLATE-BINDING PROTEIN"/>
    <property type="match status" value="1"/>
</dbReference>
<dbReference type="InterPro" id="IPR042100">
    <property type="entry name" value="Bug_dom1"/>
</dbReference>
<comment type="caution">
    <text evidence="3">The sequence shown here is derived from an EMBL/GenBank/DDBJ whole genome shotgun (WGS) entry which is preliminary data.</text>
</comment>
<evidence type="ECO:0000313" key="4">
    <source>
        <dbReference type="Proteomes" id="UP001185659"/>
    </source>
</evidence>
<dbReference type="PIRSF" id="PIRSF017082">
    <property type="entry name" value="YflP"/>
    <property type="match status" value="1"/>
</dbReference>
<feature type="chain" id="PRO_5045491567" evidence="2">
    <location>
        <begin position="28"/>
        <end position="340"/>
    </location>
</feature>
<sequence>MKSKTLAARLISAAFGASALLAAPAFAEEWKPTEPVTIIVPWSAGGSTDTVTRVVAGELSKAFGQNFVILNQPGASGSVGTRAVWEAPHDGMTMAAGAAADLGAYPVFGTLDANLDQWRLYLHVANPGLVSVRADSEWEDFGDLLEAMKSGSEPITVSSGGLSSATAISMQALEKAAPGIKFRQIVYEGGNPAVISTVSGETQFTAQTATEQVDMIRAGRLRPLAVIADQPLELQGYGTVPPVTDWLPEVASAPNFFGIYIPADAPKEVLDAMDKVWAEKIANSDVMKKHAAERGALFKATHGEEAAKTALPFLSINAWQQFDSGAAPNDPSKFGIPRPE</sequence>
<dbReference type="Pfam" id="PF03401">
    <property type="entry name" value="TctC"/>
    <property type="match status" value="1"/>
</dbReference>
<gene>
    <name evidence="3" type="ORF">R2G56_13640</name>
</gene>
<evidence type="ECO:0000256" key="1">
    <source>
        <dbReference type="ARBA" id="ARBA00006987"/>
    </source>
</evidence>
<feature type="signal peptide" evidence="2">
    <location>
        <begin position="1"/>
        <end position="27"/>
    </location>
</feature>
<dbReference type="RefSeq" id="WP_206548502.1">
    <property type="nucleotide sequence ID" value="NZ_JAFKDE010000008.1"/>
</dbReference>
<keyword evidence="4" id="KW-1185">Reference proteome</keyword>
<keyword evidence="2" id="KW-0732">Signal</keyword>
<dbReference type="Gene3D" id="3.40.190.150">
    <property type="entry name" value="Bordetella uptake gene, domain 1"/>
    <property type="match status" value="1"/>
</dbReference>
<dbReference type="Proteomes" id="UP001185659">
    <property type="component" value="Unassembled WGS sequence"/>
</dbReference>
<dbReference type="Gene3D" id="3.40.190.10">
    <property type="entry name" value="Periplasmic binding protein-like II"/>
    <property type="match status" value="1"/>
</dbReference>
<dbReference type="CDD" id="cd07012">
    <property type="entry name" value="PBP2_Bug_TTT"/>
    <property type="match status" value="1"/>
</dbReference>
<organism evidence="3 4">
    <name type="scientific">Nitratireductor aquimarinus</name>
    <dbReference type="NCBI Taxonomy" id="889300"/>
    <lineage>
        <taxon>Bacteria</taxon>
        <taxon>Pseudomonadati</taxon>
        <taxon>Pseudomonadota</taxon>
        <taxon>Alphaproteobacteria</taxon>
        <taxon>Hyphomicrobiales</taxon>
        <taxon>Phyllobacteriaceae</taxon>
        <taxon>Nitratireductor</taxon>
    </lineage>
</organism>
<evidence type="ECO:0000313" key="3">
    <source>
        <dbReference type="EMBL" id="MDV6227335.1"/>
    </source>
</evidence>
<dbReference type="PANTHER" id="PTHR42928:SF5">
    <property type="entry name" value="BLR1237 PROTEIN"/>
    <property type="match status" value="1"/>
</dbReference>
<comment type="similarity">
    <text evidence="1">Belongs to the UPF0065 (bug) family.</text>
</comment>
<name>A0ABU4AM75_9HYPH</name>
<accession>A0ABU4AM75</accession>
<proteinExistence type="inferred from homology"/>
<reference evidence="3 4" key="1">
    <citation type="submission" date="2023-10" db="EMBL/GenBank/DDBJ databases">
        <authorList>
            <person name="Venkata Ramana C."/>
            <person name="Sasikala C."/>
            <person name="Dhurka M."/>
        </authorList>
    </citation>
    <scope>NUCLEOTIDE SEQUENCE [LARGE SCALE GENOMIC DNA]</scope>
    <source>
        <strain evidence="3 4">KCTC 32151</strain>
    </source>
</reference>
<protein>
    <submittedName>
        <fullName evidence="3">Tripartite tricarboxylate transporter substrate binding protein</fullName>
    </submittedName>
</protein>
<dbReference type="InterPro" id="IPR005064">
    <property type="entry name" value="BUG"/>
</dbReference>
<evidence type="ECO:0000256" key="2">
    <source>
        <dbReference type="SAM" id="SignalP"/>
    </source>
</evidence>
<dbReference type="EMBL" id="JAWLIP010000006">
    <property type="protein sequence ID" value="MDV6227335.1"/>
    <property type="molecule type" value="Genomic_DNA"/>
</dbReference>